<protein>
    <submittedName>
        <fullName evidence="2">Integral membrane protein</fullName>
    </submittedName>
    <submittedName>
        <fullName evidence="3">Membrane-bound metal-dependent hydrolase</fullName>
    </submittedName>
</protein>
<dbReference type="EMBL" id="LR134420">
    <property type="protein sequence ID" value="VEH85175.1"/>
    <property type="molecule type" value="Genomic_DNA"/>
</dbReference>
<dbReference type="PANTHER" id="PTHR40031:SF1">
    <property type="entry name" value="MEMBRANE-BOUND METAL-DEPENDENT HYDROLASE"/>
    <property type="match status" value="1"/>
</dbReference>
<proteinExistence type="predicted"/>
<keyword evidence="3" id="KW-0378">Hydrolase</keyword>
<feature type="transmembrane region" description="Helical" evidence="1">
    <location>
        <begin position="92"/>
        <end position="115"/>
    </location>
</feature>
<accession>A0A0W0R3L4</accession>
<keyword evidence="1" id="KW-1133">Transmembrane helix</keyword>
<dbReference type="OrthoDB" id="9781927at2"/>
<dbReference type="RefSeq" id="WP_058461372.1">
    <property type="nucleotide sequence ID" value="NZ_CAAAHS010000008.1"/>
</dbReference>
<dbReference type="STRING" id="45056.Lade_0286"/>
<dbReference type="KEGG" id="ladl:NCTC12735_00799"/>
<organism evidence="2 4">
    <name type="scientific">Legionella adelaidensis</name>
    <dbReference type="NCBI Taxonomy" id="45056"/>
    <lineage>
        <taxon>Bacteria</taxon>
        <taxon>Pseudomonadati</taxon>
        <taxon>Pseudomonadota</taxon>
        <taxon>Gammaproteobacteria</taxon>
        <taxon>Legionellales</taxon>
        <taxon>Legionellaceae</taxon>
        <taxon>Legionella</taxon>
    </lineage>
</organism>
<keyword evidence="3" id="KW-0614">Plasmid</keyword>
<geneLocation type="plasmid" evidence="3 5">
    <name>11</name>
</geneLocation>
<gene>
    <name evidence="2" type="ORF">Lade_0286</name>
    <name evidence="3" type="ORF">NCTC12735_00799</name>
</gene>
<reference evidence="2 4" key="1">
    <citation type="submission" date="2015-11" db="EMBL/GenBank/DDBJ databases">
        <title>Identification of large and diverse effector repertoires of 38 Legionella species.</title>
        <authorList>
            <person name="Burstein D."/>
            <person name="Amaro F."/>
            <person name="Zusman T."/>
            <person name="Lifshitz Z."/>
            <person name="Cohen O."/>
            <person name="Gilbert J.A."/>
            <person name="Pupko T."/>
            <person name="Shuman H.A."/>
            <person name="Segal G."/>
        </authorList>
    </citation>
    <scope>NUCLEOTIDE SEQUENCE [LARGE SCALE GENOMIC DNA]</scope>
    <source>
        <strain evidence="2 4">1762-AUS-E</strain>
    </source>
</reference>
<keyword evidence="4" id="KW-1185">Reference proteome</keyword>
<evidence type="ECO:0000313" key="4">
    <source>
        <dbReference type="Proteomes" id="UP000054859"/>
    </source>
</evidence>
<feature type="transmembrane region" description="Helical" evidence="1">
    <location>
        <begin position="155"/>
        <end position="171"/>
    </location>
</feature>
<sequence length="326" mass="37316">MDPVTQGALGAACAQAVLHKKDKHNAWIVGALAGMAADLDIFIRSSQDPLLFFIYHRHFTHSLFFIPFGGILVTLFLCLFQRFRRHWRLTLIAALIGYATHGLLDAFTSYGTILYWPFNDKRVSWDIISIIDPFFTFPLILGLVWTLVFDSRRGVLAGLLLAGMVLVFNTIQHHRVIVAMHKYAVKHAWKITRQRAMPHFASSIYWRVLAVTSQKEIFMADVHAALFSPVVVHPLQSFPILLKEEIPEYVQSSSSLMQDFRVFNWFTDNYLIALCKNPLSVVDARFIFGNNALWGFVFIPNREHGVLLRSINLDDKNAYCNFGNRK</sequence>
<dbReference type="InterPro" id="IPR007404">
    <property type="entry name" value="YdjM-like"/>
</dbReference>
<dbReference type="AlphaFoldDB" id="A0A0W0R3L4"/>
<dbReference type="PANTHER" id="PTHR40031">
    <property type="entry name" value="HYPOTHETICAL MEMBRANE SPANNING PROTEIN"/>
    <property type="match status" value="1"/>
</dbReference>
<evidence type="ECO:0000313" key="2">
    <source>
        <dbReference type="EMBL" id="KTC65628.1"/>
    </source>
</evidence>
<name>A0A0W0R3L4_9GAMM</name>
<dbReference type="PATRIC" id="fig|45056.6.peg.292"/>
<keyword evidence="1" id="KW-0812">Transmembrane</keyword>
<dbReference type="Pfam" id="PF04307">
    <property type="entry name" value="YdjM"/>
    <property type="match status" value="1"/>
</dbReference>
<dbReference type="InterPro" id="IPR053170">
    <property type="entry name" value="Transcription_regulator"/>
</dbReference>
<dbReference type="GO" id="GO:0016787">
    <property type="term" value="F:hydrolase activity"/>
    <property type="evidence" value="ECO:0007669"/>
    <property type="project" value="UniProtKB-KW"/>
</dbReference>
<dbReference type="Proteomes" id="UP000054859">
    <property type="component" value="Unassembled WGS sequence"/>
</dbReference>
<feature type="transmembrane region" description="Helical" evidence="1">
    <location>
        <begin position="127"/>
        <end position="148"/>
    </location>
</feature>
<evidence type="ECO:0000256" key="1">
    <source>
        <dbReference type="SAM" id="Phobius"/>
    </source>
</evidence>
<reference evidence="3 5" key="2">
    <citation type="submission" date="2018-12" db="EMBL/GenBank/DDBJ databases">
        <authorList>
            <consortium name="Pathogen Informatics"/>
        </authorList>
    </citation>
    <scope>NUCLEOTIDE SEQUENCE [LARGE SCALE GENOMIC DNA]</scope>
    <source>
        <strain evidence="3 5">NCTC12735</strain>
        <plasmid evidence="5">11</plasmid>
    </source>
</reference>
<feature type="transmembrane region" description="Helical" evidence="1">
    <location>
        <begin position="26"/>
        <end position="43"/>
    </location>
</feature>
<feature type="transmembrane region" description="Helical" evidence="1">
    <location>
        <begin position="63"/>
        <end position="80"/>
    </location>
</feature>
<keyword evidence="1" id="KW-0472">Membrane</keyword>
<evidence type="ECO:0000313" key="3">
    <source>
        <dbReference type="EMBL" id="VEH85175.1"/>
    </source>
</evidence>
<evidence type="ECO:0000313" key="5">
    <source>
        <dbReference type="Proteomes" id="UP000281170"/>
    </source>
</evidence>
<dbReference type="EMBL" id="LNKA01000001">
    <property type="protein sequence ID" value="KTC65628.1"/>
    <property type="molecule type" value="Genomic_DNA"/>
</dbReference>
<dbReference type="Proteomes" id="UP000281170">
    <property type="component" value="Plasmid 11"/>
</dbReference>